<gene>
    <name evidence="2" type="ORF">Nepgr_018645</name>
</gene>
<dbReference type="Proteomes" id="UP001279734">
    <property type="component" value="Unassembled WGS sequence"/>
</dbReference>
<name>A0AAD3SU31_NEPGR</name>
<dbReference type="PANTHER" id="PTHR46548">
    <property type="entry name" value="BAH AND TFIIS DOMAIN-CONTAINING PROTEIN-RELATED"/>
    <property type="match status" value="1"/>
</dbReference>
<feature type="compositionally biased region" description="Basic and acidic residues" evidence="1">
    <location>
        <begin position="205"/>
        <end position="222"/>
    </location>
</feature>
<dbReference type="PANTHER" id="PTHR46548:SF1">
    <property type="entry name" value="BAH AND TFIIS DOMAIN-CONTAINING PROTEIN-RELATED"/>
    <property type="match status" value="1"/>
</dbReference>
<evidence type="ECO:0000256" key="1">
    <source>
        <dbReference type="SAM" id="MobiDB-lite"/>
    </source>
</evidence>
<protein>
    <submittedName>
        <fullName evidence="2">Uncharacterized protein</fullName>
    </submittedName>
</protein>
<keyword evidence="3" id="KW-1185">Reference proteome</keyword>
<sequence length="259" mass="27441">MGCRPMASIEHRLLVFKEKLDQGKNSSAAEVSPSEKLSPSPVTCKSTIDAPINEGDNHKLFVKIPNRGCCPVQSVTGSVTDPSLTDSRAFSPMLLEEHDALIESAVKCSESAVPGLMGDDVRMNFLATVAEGEISKSGMVSPMDSQAKDDDQGIHSGTSVEVLPQNGDTGLRSNGKSDEFVSAASLPPSSSACTLQKTAGDEDGEQFHEEKGSIQYEAHDLAPGKQSAGSKMETENTDDGNPRAEETEKSAVDNGRIEN</sequence>
<evidence type="ECO:0000313" key="2">
    <source>
        <dbReference type="EMBL" id="GMH16804.1"/>
    </source>
</evidence>
<proteinExistence type="predicted"/>
<dbReference type="AlphaFoldDB" id="A0AAD3SU31"/>
<comment type="caution">
    <text evidence="2">The sequence shown here is derived from an EMBL/GenBank/DDBJ whole genome shotgun (WGS) entry which is preliminary data.</text>
</comment>
<feature type="compositionally biased region" description="Low complexity" evidence="1">
    <location>
        <begin position="182"/>
        <end position="192"/>
    </location>
</feature>
<dbReference type="EMBL" id="BSYO01000017">
    <property type="protein sequence ID" value="GMH16804.1"/>
    <property type="molecule type" value="Genomic_DNA"/>
</dbReference>
<accession>A0AAD3SU31</accession>
<feature type="compositionally biased region" description="Basic and acidic residues" evidence="1">
    <location>
        <begin position="240"/>
        <end position="259"/>
    </location>
</feature>
<feature type="region of interest" description="Disordered" evidence="1">
    <location>
        <begin position="137"/>
        <end position="259"/>
    </location>
</feature>
<evidence type="ECO:0000313" key="3">
    <source>
        <dbReference type="Proteomes" id="UP001279734"/>
    </source>
</evidence>
<organism evidence="2 3">
    <name type="scientific">Nepenthes gracilis</name>
    <name type="common">Slender pitcher plant</name>
    <dbReference type="NCBI Taxonomy" id="150966"/>
    <lineage>
        <taxon>Eukaryota</taxon>
        <taxon>Viridiplantae</taxon>
        <taxon>Streptophyta</taxon>
        <taxon>Embryophyta</taxon>
        <taxon>Tracheophyta</taxon>
        <taxon>Spermatophyta</taxon>
        <taxon>Magnoliopsida</taxon>
        <taxon>eudicotyledons</taxon>
        <taxon>Gunneridae</taxon>
        <taxon>Pentapetalae</taxon>
        <taxon>Caryophyllales</taxon>
        <taxon>Nepenthaceae</taxon>
        <taxon>Nepenthes</taxon>
    </lineage>
</organism>
<reference evidence="2" key="1">
    <citation type="submission" date="2023-05" db="EMBL/GenBank/DDBJ databases">
        <title>Nepenthes gracilis genome sequencing.</title>
        <authorList>
            <person name="Fukushima K."/>
        </authorList>
    </citation>
    <scope>NUCLEOTIDE SEQUENCE</scope>
    <source>
        <strain evidence="2">SING2019-196</strain>
    </source>
</reference>